<organism evidence="2">
    <name type="scientific">Desulfofervidus auxilii</name>
    <dbReference type="NCBI Taxonomy" id="1621989"/>
    <lineage>
        <taxon>Bacteria</taxon>
        <taxon>Pseudomonadati</taxon>
        <taxon>Thermodesulfobacteriota</taxon>
        <taxon>Candidatus Desulfofervidia</taxon>
        <taxon>Candidatus Desulfofervidales</taxon>
        <taxon>Candidatus Desulfofervidaceae</taxon>
        <taxon>Candidatus Desulfofervidus</taxon>
    </lineage>
</organism>
<proteinExistence type="predicted"/>
<evidence type="ECO:0000256" key="1">
    <source>
        <dbReference type="ARBA" id="ARBA00022679"/>
    </source>
</evidence>
<sequence>MSKKLIFLFSLPRSGSTLLQKLLMTHSKIDSVSEPWILLPHVYTLKSDGIFAEYSHATCYMAIQDFIDNLPNKERDYLDAMRSFFLSLYEKVCDPNAEYFLDKTPRYYLIIPLIAKLFPDAKFIFLFRNPLEVLASIIETWGKGRLRIHGYYIDLYKGPRFLAEGFKNLKEKSVRITYTDLVKSPEPTLRKIFDYLELEFEAGIIDSFTKSALRGRMGDPEIHKYEKIEKTTLEKWKKTLGTRYRRSFAKRYLKYLGEDTLSTFGFNLDEILRQLQTLKVSNKGMFWDMFYLYGGAIYRILELPLQKRRFKNKIQRGEQLYIHV</sequence>
<dbReference type="Proteomes" id="UP000886268">
    <property type="component" value="Unassembled WGS sequence"/>
</dbReference>
<dbReference type="Pfam" id="PF13469">
    <property type="entry name" value="Sulfotransfer_3"/>
    <property type="match status" value="1"/>
</dbReference>
<dbReference type="EMBL" id="DRKW01000285">
    <property type="protein sequence ID" value="HEB74536.1"/>
    <property type="molecule type" value="Genomic_DNA"/>
</dbReference>
<dbReference type="SUPFAM" id="SSF52540">
    <property type="entry name" value="P-loop containing nucleoside triphosphate hydrolases"/>
    <property type="match status" value="1"/>
</dbReference>
<protein>
    <submittedName>
        <fullName evidence="2">Sulfotransferase</fullName>
    </submittedName>
</protein>
<accession>A0A7V1I506</accession>
<dbReference type="AlphaFoldDB" id="A0A7V1I506"/>
<evidence type="ECO:0000313" key="2">
    <source>
        <dbReference type="EMBL" id="HEB74536.1"/>
    </source>
</evidence>
<dbReference type="InterPro" id="IPR026634">
    <property type="entry name" value="TPST-like"/>
</dbReference>
<keyword evidence="1" id="KW-0808">Transferase</keyword>
<dbReference type="Gene3D" id="3.40.50.300">
    <property type="entry name" value="P-loop containing nucleotide triphosphate hydrolases"/>
    <property type="match status" value="1"/>
</dbReference>
<name>A0A7V1I506_DESA2</name>
<comment type="caution">
    <text evidence="2">The sequence shown here is derived from an EMBL/GenBank/DDBJ whole genome shotgun (WGS) entry which is preliminary data.</text>
</comment>
<reference evidence="2" key="1">
    <citation type="journal article" date="2020" name="mSystems">
        <title>Genome- and Community-Level Interaction Insights into Carbon Utilization and Element Cycling Functions of Hydrothermarchaeota in Hydrothermal Sediment.</title>
        <authorList>
            <person name="Zhou Z."/>
            <person name="Liu Y."/>
            <person name="Xu W."/>
            <person name="Pan J."/>
            <person name="Luo Z.H."/>
            <person name="Li M."/>
        </authorList>
    </citation>
    <scope>NUCLEOTIDE SEQUENCE [LARGE SCALE GENOMIC DNA]</scope>
    <source>
        <strain evidence="2">HyVt-45</strain>
    </source>
</reference>
<dbReference type="PANTHER" id="PTHR12788:SF10">
    <property type="entry name" value="PROTEIN-TYROSINE SULFOTRANSFERASE"/>
    <property type="match status" value="1"/>
</dbReference>
<gene>
    <name evidence="2" type="ORF">ENJ03_04880</name>
</gene>
<dbReference type="PANTHER" id="PTHR12788">
    <property type="entry name" value="PROTEIN-TYROSINE SULFOTRANSFERASE 2"/>
    <property type="match status" value="1"/>
</dbReference>
<dbReference type="InterPro" id="IPR027417">
    <property type="entry name" value="P-loop_NTPase"/>
</dbReference>
<dbReference type="GO" id="GO:0008476">
    <property type="term" value="F:protein-tyrosine sulfotransferase activity"/>
    <property type="evidence" value="ECO:0007669"/>
    <property type="project" value="InterPro"/>
</dbReference>